<accession>A0A8J4SPF2</accession>
<evidence type="ECO:0000313" key="2">
    <source>
        <dbReference type="EMBL" id="KAF5395351.1"/>
    </source>
</evidence>
<evidence type="ECO:0000313" key="3">
    <source>
        <dbReference type="Proteomes" id="UP000748531"/>
    </source>
</evidence>
<feature type="region of interest" description="Disordered" evidence="1">
    <location>
        <begin position="1"/>
        <end position="50"/>
    </location>
</feature>
<protein>
    <submittedName>
        <fullName evidence="2">Uncharacterized protein</fullName>
    </submittedName>
</protein>
<keyword evidence="3" id="KW-1185">Reference proteome</keyword>
<feature type="compositionally biased region" description="Basic residues" evidence="1">
    <location>
        <begin position="1"/>
        <end position="17"/>
    </location>
</feature>
<name>A0A8J4SPF2_9TREM</name>
<comment type="caution">
    <text evidence="2">The sequence shown here is derived from an EMBL/GenBank/DDBJ whole genome shotgun (WGS) entry which is preliminary data.</text>
</comment>
<dbReference type="Proteomes" id="UP000748531">
    <property type="component" value="Unassembled WGS sequence"/>
</dbReference>
<proteinExistence type="predicted"/>
<sequence length="185" mass="21060">MSDHKSKKYQKGQKKPNRLSSSSESEYEWTDGKDATEAVETPPDTSKCSTWIGGTQSMEDFLDGFATVSKSKTKMIASTEKPVNELNPYWKDGGVGFPSTEHCDKISKSTKSALTKENEAWLFKSYNNCLEKARSEHVDVETLLLQRWDEATVEAMLARFGTFHDSRKGQRGYGRCRWFYADDEQ</sequence>
<gene>
    <name evidence="2" type="ORF">PHET_12341</name>
</gene>
<dbReference type="OrthoDB" id="2113965at2759"/>
<evidence type="ECO:0000256" key="1">
    <source>
        <dbReference type="SAM" id="MobiDB-lite"/>
    </source>
</evidence>
<organism evidence="2 3">
    <name type="scientific">Paragonimus heterotremus</name>
    <dbReference type="NCBI Taxonomy" id="100268"/>
    <lineage>
        <taxon>Eukaryota</taxon>
        <taxon>Metazoa</taxon>
        <taxon>Spiralia</taxon>
        <taxon>Lophotrochozoa</taxon>
        <taxon>Platyhelminthes</taxon>
        <taxon>Trematoda</taxon>
        <taxon>Digenea</taxon>
        <taxon>Plagiorchiida</taxon>
        <taxon>Troglotremata</taxon>
        <taxon>Troglotrematidae</taxon>
        <taxon>Paragonimus</taxon>
    </lineage>
</organism>
<reference evidence="2" key="1">
    <citation type="submission" date="2019-05" db="EMBL/GenBank/DDBJ databases">
        <title>Annotation for the trematode Paragonimus heterotremus.</title>
        <authorList>
            <person name="Choi Y.-J."/>
        </authorList>
    </citation>
    <scope>NUCLEOTIDE SEQUENCE</scope>
    <source>
        <strain evidence="2">LC</strain>
    </source>
</reference>
<dbReference type="AlphaFoldDB" id="A0A8J4SPF2"/>
<dbReference type="EMBL" id="LUCH01014597">
    <property type="protein sequence ID" value="KAF5395351.1"/>
    <property type="molecule type" value="Genomic_DNA"/>
</dbReference>